<evidence type="ECO:0000259" key="1">
    <source>
        <dbReference type="PROSITE" id="PS50181"/>
    </source>
</evidence>
<dbReference type="InterPro" id="IPR032675">
    <property type="entry name" value="LRR_dom_sf"/>
</dbReference>
<dbReference type="SUPFAM" id="SSF81383">
    <property type="entry name" value="F-box domain"/>
    <property type="match status" value="1"/>
</dbReference>
<organism evidence="2 3">
    <name type="scientific">Phascolomyces articulosus</name>
    <dbReference type="NCBI Taxonomy" id="60185"/>
    <lineage>
        <taxon>Eukaryota</taxon>
        <taxon>Fungi</taxon>
        <taxon>Fungi incertae sedis</taxon>
        <taxon>Mucoromycota</taxon>
        <taxon>Mucoromycotina</taxon>
        <taxon>Mucoromycetes</taxon>
        <taxon>Mucorales</taxon>
        <taxon>Lichtheimiaceae</taxon>
        <taxon>Phascolomyces</taxon>
    </lineage>
</organism>
<feature type="domain" description="F-box" evidence="1">
    <location>
        <begin position="118"/>
        <end position="166"/>
    </location>
</feature>
<dbReference type="EMBL" id="JAIXMP010000007">
    <property type="protein sequence ID" value="KAI9270628.1"/>
    <property type="molecule type" value="Genomic_DNA"/>
</dbReference>
<reference evidence="2" key="2">
    <citation type="submission" date="2023-02" db="EMBL/GenBank/DDBJ databases">
        <authorList>
            <consortium name="DOE Joint Genome Institute"/>
            <person name="Mondo S.J."/>
            <person name="Chang Y."/>
            <person name="Wang Y."/>
            <person name="Ahrendt S."/>
            <person name="Andreopoulos W."/>
            <person name="Barry K."/>
            <person name="Beard J."/>
            <person name="Benny G.L."/>
            <person name="Blankenship S."/>
            <person name="Bonito G."/>
            <person name="Cuomo C."/>
            <person name="Desiro A."/>
            <person name="Gervers K.A."/>
            <person name="Hundley H."/>
            <person name="Kuo A."/>
            <person name="LaButti K."/>
            <person name="Lang B.F."/>
            <person name="Lipzen A."/>
            <person name="O'Donnell K."/>
            <person name="Pangilinan J."/>
            <person name="Reynolds N."/>
            <person name="Sandor L."/>
            <person name="Smith M.W."/>
            <person name="Tsang A."/>
            <person name="Grigoriev I.V."/>
            <person name="Stajich J.E."/>
            <person name="Spatafora J.W."/>
        </authorList>
    </citation>
    <scope>NUCLEOTIDE SEQUENCE</scope>
    <source>
        <strain evidence="2">RSA 2281</strain>
    </source>
</reference>
<dbReference type="InterPro" id="IPR001810">
    <property type="entry name" value="F-box_dom"/>
</dbReference>
<dbReference type="PROSITE" id="PS50181">
    <property type="entry name" value="FBOX"/>
    <property type="match status" value="1"/>
</dbReference>
<gene>
    <name evidence="2" type="ORF">BDA99DRAFT_569933</name>
</gene>
<dbReference type="Proteomes" id="UP001209540">
    <property type="component" value="Unassembled WGS sequence"/>
</dbReference>
<evidence type="ECO:0000313" key="2">
    <source>
        <dbReference type="EMBL" id="KAI9270628.1"/>
    </source>
</evidence>
<evidence type="ECO:0000313" key="3">
    <source>
        <dbReference type="Proteomes" id="UP001209540"/>
    </source>
</evidence>
<name>A0AAD5K5S2_9FUNG</name>
<reference evidence="2" key="1">
    <citation type="journal article" date="2022" name="IScience">
        <title>Evolution of zygomycete secretomes and the origins of terrestrial fungal ecologies.</title>
        <authorList>
            <person name="Chang Y."/>
            <person name="Wang Y."/>
            <person name="Mondo S."/>
            <person name="Ahrendt S."/>
            <person name="Andreopoulos W."/>
            <person name="Barry K."/>
            <person name="Beard J."/>
            <person name="Benny G.L."/>
            <person name="Blankenship S."/>
            <person name="Bonito G."/>
            <person name="Cuomo C."/>
            <person name="Desiro A."/>
            <person name="Gervers K.A."/>
            <person name="Hundley H."/>
            <person name="Kuo A."/>
            <person name="LaButti K."/>
            <person name="Lang B.F."/>
            <person name="Lipzen A."/>
            <person name="O'Donnell K."/>
            <person name="Pangilinan J."/>
            <person name="Reynolds N."/>
            <person name="Sandor L."/>
            <person name="Smith M.E."/>
            <person name="Tsang A."/>
            <person name="Grigoriev I.V."/>
            <person name="Stajich J.E."/>
            <person name="Spatafora J.W."/>
        </authorList>
    </citation>
    <scope>NUCLEOTIDE SEQUENCE</scope>
    <source>
        <strain evidence="2">RSA 2281</strain>
    </source>
</reference>
<accession>A0AAD5K5S2</accession>
<proteinExistence type="predicted"/>
<dbReference type="InterPro" id="IPR036047">
    <property type="entry name" value="F-box-like_dom_sf"/>
</dbReference>
<dbReference type="Gene3D" id="1.20.1280.50">
    <property type="match status" value="1"/>
</dbReference>
<dbReference type="SUPFAM" id="SSF52047">
    <property type="entry name" value="RNI-like"/>
    <property type="match status" value="2"/>
</dbReference>
<dbReference type="AlphaFoldDB" id="A0AAD5K5S2"/>
<protein>
    <recommendedName>
        <fullName evidence="1">F-box domain-containing protein</fullName>
    </recommendedName>
</protein>
<sequence length="672" mass="77341">MDQTTLQKQNAISLPLAKQNHFSKVTASAATPPGLVASQKVTVTTTLGQDLNNAVSALENNTTNDNPENYLRVGELYSCQGWQYEAASILSKGLHIFPRNRQLEEKLTAVKTRLHRRIDFIVECPYDIVYHIINYIDQETIVLSCLDVCHTWRSLLVEYSTLWRSFTIRGITTAINDKKWQEKQNKALTLVCHHVKQMNMMDMCKDQFDKLLMIIMENDFKCLTTLEIKGCRISRYCRLFLDTLSRVKSTLKRLRIHMKAAGAPMPILNILSTCPHLEELYIGPPWFVYIHSLDTDINSRVSFEMLVDLRLHCFFANRDMLEYLLQRCPNLQKPAIGQQYDSCTYHFTDIEFLINSSSKKKKPLLSSSSFDHWEKQEYELYSNSNVDGNRIRNIAAKLYTGEESFTKPIIDLIADNASVIEVLRIDFPISQGMVATHSWHRLLSLTFPQLRCLSARVTYKYENTFARILSRFPMLQELTLDKNDYLGEDLSHTIPKLPELHTLRFIHGCMEEEHIICMLNSLTGYGQLSASSSSSSSSFLRTLSFTNTVLTIPTIQTLAQTCIKTIEHLSLDNVILKEKQQDLFKTFARTILSHKDENSLQGNSLFATITFSIHTISIKNIESMYDDDLNYLENIPSLQRIELICLKNITSKGLEDLRNRNKNITIEYYLDN</sequence>
<dbReference type="PANTHER" id="PTHR38926:SF72">
    <property type="entry name" value="IM:7136021-RELATED"/>
    <property type="match status" value="1"/>
</dbReference>
<keyword evidence="3" id="KW-1185">Reference proteome</keyword>
<dbReference type="PANTHER" id="PTHR38926">
    <property type="entry name" value="F-BOX DOMAIN CONTAINING PROTEIN, EXPRESSED"/>
    <property type="match status" value="1"/>
</dbReference>
<comment type="caution">
    <text evidence="2">The sequence shown here is derived from an EMBL/GenBank/DDBJ whole genome shotgun (WGS) entry which is preliminary data.</text>
</comment>
<dbReference type="Gene3D" id="3.80.10.10">
    <property type="entry name" value="Ribonuclease Inhibitor"/>
    <property type="match status" value="1"/>
</dbReference>